<reference evidence="2" key="1">
    <citation type="submission" date="2020-05" db="EMBL/GenBank/DDBJ databases">
        <title>WGS assembly of Panicum virgatum.</title>
        <authorList>
            <person name="Lovell J.T."/>
            <person name="Jenkins J."/>
            <person name="Shu S."/>
            <person name="Juenger T.E."/>
            <person name="Schmutz J."/>
        </authorList>
    </citation>
    <scope>NUCLEOTIDE SEQUENCE</scope>
    <source>
        <strain evidence="2">AP13</strain>
    </source>
</reference>
<dbReference type="EMBL" id="CM029048">
    <property type="protein sequence ID" value="KAG2578796.1"/>
    <property type="molecule type" value="Genomic_DNA"/>
</dbReference>
<keyword evidence="3" id="KW-1185">Reference proteome</keyword>
<comment type="caution">
    <text evidence="2">The sequence shown here is derived from an EMBL/GenBank/DDBJ whole genome shotgun (WGS) entry which is preliminary data.</text>
</comment>
<evidence type="ECO:0000313" key="3">
    <source>
        <dbReference type="Proteomes" id="UP000823388"/>
    </source>
</evidence>
<dbReference type="AlphaFoldDB" id="A0A8T0R0D7"/>
<name>A0A8T0R0D7_PANVG</name>
<accession>A0A8T0R0D7</accession>
<dbReference type="Proteomes" id="UP000823388">
    <property type="component" value="Chromosome 6N"/>
</dbReference>
<protein>
    <submittedName>
        <fullName evidence="2">Uncharacterized protein</fullName>
    </submittedName>
</protein>
<gene>
    <name evidence="2" type="ORF">PVAP13_6NG110500</name>
</gene>
<feature type="region of interest" description="Disordered" evidence="1">
    <location>
        <begin position="53"/>
        <end position="74"/>
    </location>
</feature>
<feature type="region of interest" description="Disordered" evidence="1">
    <location>
        <begin position="114"/>
        <end position="133"/>
    </location>
</feature>
<evidence type="ECO:0000256" key="1">
    <source>
        <dbReference type="SAM" id="MobiDB-lite"/>
    </source>
</evidence>
<evidence type="ECO:0000313" key="2">
    <source>
        <dbReference type="EMBL" id="KAG2578796.1"/>
    </source>
</evidence>
<feature type="compositionally biased region" description="Basic residues" evidence="1">
    <location>
        <begin position="57"/>
        <end position="71"/>
    </location>
</feature>
<organism evidence="2 3">
    <name type="scientific">Panicum virgatum</name>
    <name type="common">Blackwell switchgrass</name>
    <dbReference type="NCBI Taxonomy" id="38727"/>
    <lineage>
        <taxon>Eukaryota</taxon>
        <taxon>Viridiplantae</taxon>
        <taxon>Streptophyta</taxon>
        <taxon>Embryophyta</taxon>
        <taxon>Tracheophyta</taxon>
        <taxon>Spermatophyta</taxon>
        <taxon>Magnoliopsida</taxon>
        <taxon>Liliopsida</taxon>
        <taxon>Poales</taxon>
        <taxon>Poaceae</taxon>
        <taxon>PACMAD clade</taxon>
        <taxon>Panicoideae</taxon>
        <taxon>Panicodae</taxon>
        <taxon>Paniceae</taxon>
        <taxon>Panicinae</taxon>
        <taxon>Panicum</taxon>
        <taxon>Panicum sect. Hiantes</taxon>
    </lineage>
</organism>
<proteinExistence type="predicted"/>
<sequence length="175" mass="19367">MNHDKPIQQVWEVQFLEGWKWYLAMYWALNDLLRIQGRRLLLQIELPPMWGGARVRSPARKRRGRGHRRGRGGADRLPALGEAAAAAARRFDDGRLGGVAGACCSAGGAEVHGDEPRTWASTGAGRGPGGGGVGGDGMKTLHSNVAIEIADRGWKIYRVLNILLWRVKFRGYHYR</sequence>
<feature type="compositionally biased region" description="Gly residues" evidence="1">
    <location>
        <begin position="124"/>
        <end position="133"/>
    </location>
</feature>